<dbReference type="AlphaFoldDB" id="A0A0T9Q671"/>
<organism evidence="7 10">
    <name type="scientific">Yersinia pekkanenii</name>
    <dbReference type="NCBI Taxonomy" id="1288385"/>
    <lineage>
        <taxon>Bacteria</taxon>
        <taxon>Pseudomonadati</taxon>
        <taxon>Pseudomonadota</taxon>
        <taxon>Gammaproteobacteria</taxon>
        <taxon>Enterobacterales</taxon>
        <taxon>Yersiniaceae</taxon>
        <taxon>Yersinia</taxon>
    </lineage>
</organism>
<dbReference type="InterPro" id="IPR007016">
    <property type="entry name" value="O-antigen_ligase-rel_domated"/>
</dbReference>
<evidence type="ECO:0000313" key="10">
    <source>
        <dbReference type="Proteomes" id="UP000045840"/>
    </source>
</evidence>
<feature type="transmembrane region" description="Helical" evidence="5">
    <location>
        <begin position="187"/>
        <end position="205"/>
    </location>
</feature>
<reference evidence="10" key="1">
    <citation type="submission" date="2015-03" db="EMBL/GenBank/DDBJ databases">
        <authorList>
            <consortium name="Pathogen Informatics"/>
        </authorList>
    </citation>
    <scope>NUCLEOTIDE SEQUENCE [LARGE SCALE GENOMIC DNA]</scope>
    <source>
        <strain evidence="10">A125KOH2</strain>
    </source>
</reference>
<keyword evidence="9" id="KW-1185">Reference proteome</keyword>
<gene>
    <name evidence="7" type="ORF">ERS008529_02650</name>
    <name evidence="8" type="ORF">ERS137968_00690</name>
</gene>
<evidence type="ECO:0000256" key="2">
    <source>
        <dbReference type="ARBA" id="ARBA00022692"/>
    </source>
</evidence>
<dbReference type="EMBL" id="CQAZ01000022">
    <property type="protein sequence ID" value="CNH97778.1"/>
    <property type="molecule type" value="Genomic_DNA"/>
</dbReference>
<evidence type="ECO:0000256" key="5">
    <source>
        <dbReference type="SAM" id="Phobius"/>
    </source>
</evidence>
<dbReference type="InterPro" id="IPR051533">
    <property type="entry name" value="WaaL-like"/>
</dbReference>
<dbReference type="Proteomes" id="UP000044625">
    <property type="component" value="Unassembled WGS sequence"/>
</dbReference>
<feature type="transmembrane region" description="Helical" evidence="5">
    <location>
        <begin position="102"/>
        <end position="119"/>
    </location>
</feature>
<dbReference type="GO" id="GO:0016020">
    <property type="term" value="C:membrane"/>
    <property type="evidence" value="ECO:0007669"/>
    <property type="project" value="UniProtKB-SubCell"/>
</dbReference>
<accession>A0A0T9Q671</accession>
<keyword evidence="2 5" id="KW-0812">Transmembrane</keyword>
<evidence type="ECO:0000313" key="8">
    <source>
        <dbReference type="EMBL" id="CRY64333.1"/>
    </source>
</evidence>
<name>A0A0T9Q671_9GAMM</name>
<feature type="transmembrane region" description="Helical" evidence="5">
    <location>
        <begin position="386"/>
        <end position="402"/>
    </location>
</feature>
<evidence type="ECO:0000256" key="3">
    <source>
        <dbReference type="ARBA" id="ARBA00022989"/>
    </source>
</evidence>
<dbReference type="PANTHER" id="PTHR37422:SF13">
    <property type="entry name" value="LIPOPOLYSACCHARIDE BIOSYNTHESIS PROTEIN PA4999-RELATED"/>
    <property type="match status" value="1"/>
</dbReference>
<protein>
    <submittedName>
        <fullName evidence="7 8">Inner membrane protein</fullName>
    </submittedName>
</protein>
<proteinExistence type="predicted"/>
<evidence type="ECO:0000313" key="7">
    <source>
        <dbReference type="EMBL" id="CNH97778.1"/>
    </source>
</evidence>
<reference evidence="8 9" key="2">
    <citation type="submission" date="2015-03" db="EMBL/GenBank/DDBJ databases">
        <authorList>
            <consortium name="Pathogen Informatics"/>
            <person name="Murphy D."/>
        </authorList>
    </citation>
    <scope>NUCLEOTIDE SEQUENCE [LARGE SCALE GENOMIC DNA]</scope>
    <source>
        <strain evidence="9">type strain: CIP110230</strain>
        <strain evidence="8">Type strain: CIP110230</strain>
    </source>
</reference>
<feature type="transmembrane region" description="Helical" evidence="5">
    <location>
        <begin position="68"/>
        <end position="86"/>
    </location>
</feature>
<keyword evidence="4 5" id="KW-0472">Membrane</keyword>
<feature type="transmembrane region" description="Helical" evidence="5">
    <location>
        <begin position="361"/>
        <end position="380"/>
    </location>
</feature>
<feature type="transmembrane region" description="Helical" evidence="5">
    <location>
        <begin position="39"/>
        <end position="56"/>
    </location>
</feature>
<evidence type="ECO:0000256" key="4">
    <source>
        <dbReference type="ARBA" id="ARBA00023136"/>
    </source>
</evidence>
<comment type="subcellular location">
    <subcellularLocation>
        <location evidence="1">Membrane</location>
        <topology evidence="1">Multi-pass membrane protein</topology>
    </subcellularLocation>
</comment>
<dbReference type="EMBL" id="CWJL01000003">
    <property type="protein sequence ID" value="CRY64333.1"/>
    <property type="molecule type" value="Genomic_DNA"/>
</dbReference>
<feature type="transmembrane region" description="Helical" evidence="5">
    <location>
        <begin position="126"/>
        <end position="147"/>
    </location>
</feature>
<evidence type="ECO:0000313" key="9">
    <source>
        <dbReference type="Proteomes" id="UP000044625"/>
    </source>
</evidence>
<dbReference type="Pfam" id="PF04932">
    <property type="entry name" value="Wzy_C"/>
    <property type="match status" value="1"/>
</dbReference>
<evidence type="ECO:0000259" key="6">
    <source>
        <dbReference type="Pfam" id="PF04932"/>
    </source>
</evidence>
<evidence type="ECO:0000256" key="1">
    <source>
        <dbReference type="ARBA" id="ARBA00004141"/>
    </source>
</evidence>
<keyword evidence="3 5" id="KW-1133">Transmembrane helix</keyword>
<dbReference type="STRING" id="1288385.ERS137968_00690"/>
<feature type="transmembrane region" description="Helical" evidence="5">
    <location>
        <begin position="326"/>
        <end position="349"/>
    </location>
</feature>
<sequence length="416" mass="45643">MTFPASTPLPGSPPVHRYVGIFSGATAFLLGIGLPTSNFIMNLSMVLAVTCLLLSRDTRHVKALAKNPLIWLPAMMFILLALSLLWNHNLYGKVMVSKYSKLLYILPLAMFFVLSRSLIGYFAKGFLLANAVILAASLWVGVLHLPLGRIDPLNPFVFKLQITHNFFMALAAVIWLSLAFRSLGLKRWGYGLLVCLAVYNIVFMVQGRTGYVALAAAFGVWGLLSLSNRQRLGMVACALIVAAIVIMVPNRAVERLQQGVTEVEACLAVTNGNANVACDSSMGARTAFMLESAKLIEQAPILGHGAGGFWYNFSQNEYSINPHNEYLMQTVQSGLVGLVLFLGWMFCYFRSAWRLPIQVRNVLIALLGAYLACHLFNSFLLDSSEGHLFIILTAIVASYSVLPPKEQLETIKATSS</sequence>
<reference evidence="7" key="3">
    <citation type="submission" date="2015-03" db="EMBL/GenBank/DDBJ databases">
        <authorList>
            <person name="Murphy D."/>
        </authorList>
    </citation>
    <scope>NUCLEOTIDE SEQUENCE [LARGE SCALE GENOMIC DNA]</scope>
    <source>
        <strain evidence="7">A125KOH2</strain>
    </source>
</reference>
<dbReference type="Proteomes" id="UP000045840">
    <property type="component" value="Unassembled WGS sequence"/>
</dbReference>
<feature type="domain" description="O-antigen ligase-related" evidence="6">
    <location>
        <begin position="196"/>
        <end position="342"/>
    </location>
</feature>
<feature type="transmembrane region" description="Helical" evidence="5">
    <location>
        <begin position="232"/>
        <end position="249"/>
    </location>
</feature>
<dbReference type="PANTHER" id="PTHR37422">
    <property type="entry name" value="TEICHURONIC ACID BIOSYNTHESIS PROTEIN TUAE"/>
    <property type="match status" value="1"/>
</dbReference>
<feature type="transmembrane region" description="Helical" evidence="5">
    <location>
        <begin position="162"/>
        <end position="180"/>
    </location>
</feature>
<feature type="transmembrane region" description="Helical" evidence="5">
    <location>
        <begin position="211"/>
        <end position="227"/>
    </location>
</feature>